<evidence type="ECO:0000313" key="2">
    <source>
        <dbReference type="EMBL" id="MCO7544332.1"/>
    </source>
</evidence>
<dbReference type="AlphaFoldDB" id="A0AA42BCH3"/>
<dbReference type="InterPro" id="IPR002048">
    <property type="entry name" value="EF_hand_dom"/>
</dbReference>
<gene>
    <name evidence="3" type="ORF">EA795_17900</name>
    <name evidence="2" type="ORF">NJF43_06125</name>
</gene>
<name>A0AA42BCH3_9GAMM</name>
<reference evidence="2" key="2">
    <citation type="submission" date="2022-06" db="EMBL/GenBank/DDBJ databases">
        <title>Detection of beta-lactamases in bacteria of animal origin.</title>
        <authorList>
            <person name="Mlynarcik P."/>
            <person name="Zdarska V."/>
            <person name="Chudobova H."/>
            <person name="Prochazkova P."/>
            <person name="Hricova K."/>
            <person name="Mezerova K."/>
            <person name="Bardon J."/>
            <person name="Dolejska M."/>
            <person name="Sukkar I."/>
            <person name="Kolar M."/>
        </authorList>
    </citation>
    <scope>NUCLEOTIDE SEQUENCE</scope>
    <source>
        <strain evidence="2">S 300-3</strain>
    </source>
</reference>
<dbReference type="InterPro" id="IPR018247">
    <property type="entry name" value="EF_Hand_1_Ca_BS"/>
</dbReference>
<accession>A0AA42BCH3</accession>
<sequence length="293" mass="32637">MDLGLLIILGGSAALSLGGGWVCISRWSRIRHLQDTPTSRIRSAAQGYVELVGILRPLGDVPLIAPLSGELCLWWRYRIEEYRSNGKRSSWSVVERGVSEGWLRLADATGECLIDPRGAEVRPAFRRVWSGSLRHPRGMPLRGLRGLLGIGRRYRYCEERLHADEPLYAIGDFRTTGGGRQGLDLATARKQVISEWKGEYAGLLQRFDSNGDGQLDEAEWRRVRLAAGLEAEERHRHASTGPAQHRLARPTERLPFVLSSHGEEVLARRYRWQALGGALMCLAGALLLSAKLA</sequence>
<dbReference type="Proteomes" id="UP001165292">
    <property type="component" value="Unassembled WGS sequence"/>
</dbReference>
<proteinExistence type="predicted"/>
<dbReference type="Proteomes" id="UP000269134">
    <property type="component" value="Unassembled WGS sequence"/>
</dbReference>
<dbReference type="PROSITE" id="PS50222">
    <property type="entry name" value="EF_HAND_2"/>
    <property type="match status" value="1"/>
</dbReference>
<evidence type="ECO:0000259" key="1">
    <source>
        <dbReference type="PROSITE" id="PS50222"/>
    </source>
</evidence>
<evidence type="ECO:0000313" key="4">
    <source>
        <dbReference type="Proteomes" id="UP000269134"/>
    </source>
</evidence>
<protein>
    <submittedName>
        <fullName evidence="2">E3 ubiquitin ligase family protein</fullName>
    </submittedName>
</protein>
<dbReference type="GeneID" id="84610914"/>
<dbReference type="PROSITE" id="PS00018">
    <property type="entry name" value="EF_HAND_1"/>
    <property type="match status" value="1"/>
</dbReference>
<reference evidence="3 4" key="1">
    <citation type="submission" date="2018-10" db="EMBL/GenBank/DDBJ databases">
        <title>Pseudomonas sp. GL14 genome.</title>
        <authorList>
            <person name="Peng J."/>
            <person name="Liu Z.-P."/>
        </authorList>
    </citation>
    <scope>NUCLEOTIDE SEQUENCE [LARGE SCALE GENOMIC DNA]</scope>
    <source>
        <strain evidence="3 4">GL14</strain>
    </source>
</reference>
<dbReference type="RefSeq" id="WP_122078756.1">
    <property type="nucleotide sequence ID" value="NZ_DALYPK010000001.1"/>
</dbReference>
<organism evidence="2 5">
    <name type="scientific">Stutzerimonas nitrititolerans</name>
    <dbReference type="NCBI Taxonomy" id="2482751"/>
    <lineage>
        <taxon>Bacteria</taxon>
        <taxon>Pseudomonadati</taxon>
        <taxon>Pseudomonadota</taxon>
        <taxon>Gammaproteobacteria</taxon>
        <taxon>Pseudomonadales</taxon>
        <taxon>Pseudomonadaceae</taxon>
        <taxon>Stutzerimonas</taxon>
    </lineage>
</organism>
<evidence type="ECO:0000313" key="5">
    <source>
        <dbReference type="Proteomes" id="UP001165292"/>
    </source>
</evidence>
<dbReference type="EMBL" id="JAMYBS010000005">
    <property type="protein sequence ID" value="MCO7544332.1"/>
    <property type="molecule type" value="Genomic_DNA"/>
</dbReference>
<dbReference type="EMBL" id="RFFL01000016">
    <property type="protein sequence ID" value="RMH97579.1"/>
    <property type="molecule type" value="Genomic_DNA"/>
</dbReference>
<dbReference type="GO" id="GO:0005509">
    <property type="term" value="F:calcium ion binding"/>
    <property type="evidence" value="ECO:0007669"/>
    <property type="project" value="InterPro"/>
</dbReference>
<evidence type="ECO:0000313" key="3">
    <source>
        <dbReference type="EMBL" id="RMH97579.1"/>
    </source>
</evidence>
<feature type="domain" description="EF-hand" evidence="1">
    <location>
        <begin position="195"/>
        <end position="230"/>
    </location>
</feature>
<comment type="caution">
    <text evidence="2">The sequence shown here is derived from an EMBL/GenBank/DDBJ whole genome shotgun (WGS) entry which is preliminary data.</text>
</comment>
<keyword evidence="4" id="KW-1185">Reference proteome</keyword>